<sequence>MMCQEVMELMQRYIDGDLDEQETSLMMDHVGQCPDCAAMLDRLKRLSSELEQLPRVVPRYSLVDAILPELERLNELEIRTAPADEILEAAPLRSRRSLRPGRDLLRRLSTVVALGVVVGLLIFTQPDQWPFGSNSSGTNEAGPSLDKQNNEKSVIQESNTNTLKVEQQAPASKGTGGADDQHADRADPRESDPGEKAPNDVKITGNETMPAATPSFNASTSEPPANPDTPVSNRGDVDRSASASGEASSSGSPAASASEEVPQSAGIMAEDGDQGKMAFGSGAPDAAVSVVSPDGKWRAVTSEGTATIQIYKSEDNSLLFDSAAREGSIENLTWSPESTYLYYSWIDAEGSRTELMFDIEGVQESNR</sequence>
<gene>
    <name evidence="5" type="ORF">SD71_00090</name>
</gene>
<dbReference type="RefSeq" id="WP_041058182.1">
    <property type="nucleotide sequence ID" value="NZ_JXAL01000001.1"/>
</dbReference>
<feature type="compositionally biased region" description="Polar residues" evidence="3">
    <location>
        <begin position="151"/>
        <end position="165"/>
    </location>
</feature>
<accession>A0ABR5A808</accession>
<feature type="domain" description="Putative zinc-finger" evidence="4">
    <location>
        <begin position="3"/>
        <end position="37"/>
    </location>
</feature>
<organism evidence="5 6">
    <name type="scientific">Cohnella kolymensis</name>
    <dbReference type="NCBI Taxonomy" id="1590652"/>
    <lineage>
        <taxon>Bacteria</taxon>
        <taxon>Bacillati</taxon>
        <taxon>Bacillota</taxon>
        <taxon>Bacilli</taxon>
        <taxon>Bacillales</taxon>
        <taxon>Paenibacillaceae</taxon>
        <taxon>Cohnella</taxon>
    </lineage>
</organism>
<protein>
    <recommendedName>
        <fullName evidence="2">Anti-sigma-W factor RsiW</fullName>
    </recommendedName>
</protein>
<keyword evidence="6" id="KW-1185">Reference proteome</keyword>
<feature type="compositionally biased region" description="Basic and acidic residues" evidence="3">
    <location>
        <begin position="179"/>
        <end position="199"/>
    </location>
</feature>
<evidence type="ECO:0000256" key="3">
    <source>
        <dbReference type="SAM" id="MobiDB-lite"/>
    </source>
</evidence>
<evidence type="ECO:0000259" key="4">
    <source>
        <dbReference type="Pfam" id="PF13490"/>
    </source>
</evidence>
<evidence type="ECO:0000256" key="2">
    <source>
        <dbReference type="ARBA" id="ARBA00024438"/>
    </source>
</evidence>
<feature type="compositionally biased region" description="Polar residues" evidence="3">
    <location>
        <begin position="214"/>
        <end position="223"/>
    </location>
</feature>
<feature type="compositionally biased region" description="Polar residues" evidence="3">
    <location>
        <begin position="129"/>
        <end position="141"/>
    </location>
</feature>
<feature type="compositionally biased region" description="Low complexity" evidence="3">
    <location>
        <begin position="240"/>
        <end position="263"/>
    </location>
</feature>
<dbReference type="EMBL" id="JXAL01000001">
    <property type="protein sequence ID" value="KIL37184.1"/>
    <property type="molecule type" value="Genomic_DNA"/>
</dbReference>
<name>A0ABR5A808_9BACL</name>
<proteinExistence type="inferred from homology"/>
<reference evidence="5 6" key="1">
    <citation type="submission" date="2014-12" db="EMBL/GenBank/DDBJ databases">
        <title>Draft genome sequence of Cohnella kolymensis strain B-2846.</title>
        <authorList>
            <person name="Karlyshev A.V."/>
            <person name="Kudryashova E.B."/>
        </authorList>
    </citation>
    <scope>NUCLEOTIDE SEQUENCE [LARGE SCALE GENOMIC DNA]</scope>
    <source>
        <strain evidence="5 6">VKM B-2846</strain>
    </source>
</reference>
<dbReference type="Proteomes" id="UP000054526">
    <property type="component" value="Unassembled WGS sequence"/>
</dbReference>
<evidence type="ECO:0000313" key="6">
    <source>
        <dbReference type="Proteomes" id="UP000054526"/>
    </source>
</evidence>
<dbReference type="InterPro" id="IPR027383">
    <property type="entry name" value="Znf_put"/>
</dbReference>
<dbReference type="Gene3D" id="1.10.10.1320">
    <property type="entry name" value="Anti-sigma factor, zinc-finger domain"/>
    <property type="match status" value="1"/>
</dbReference>
<evidence type="ECO:0000313" key="5">
    <source>
        <dbReference type="EMBL" id="KIL37184.1"/>
    </source>
</evidence>
<dbReference type="Pfam" id="PF13490">
    <property type="entry name" value="zf-HC2"/>
    <property type="match status" value="1"/>
</dbReference>
<comment type="similarity">
    <text evidence="1">Belongs to the zinc-associated anti-sigma factor (ZAS) superfamily. Anti-sigma-W factor family.</text>
</comment>
<evidence type="ECO:0000256" key="1">
    <source>
        <dbReference type="ARBA" id="ARBA00024353"/>
    </source>
</evidence>
<dbReference type="InterPro" id="IPR041916">
    <property type="entry name" value="Anti_sigma_zinc_sf"/>
</dbReference>
<comment type="caution">
    <text evidence="5">The sequence shown here is derived from an EMBL/GenBank/DDBJ whole genome shotgun (WGS) entry which is preliminary data.</text>
</comment>
<dbReference type="SUPFAM" id="SSF82171">
    <property type="entry name" value="DPP6 N-terminal domain-like"/>
    <property type="match status" value="1"/>
</dbReference>
<feature type="region of interest" description="Disordered" evidence="3">
    <location>
        <begin position="129"/>
        <end position="263"/>
    </location>
</feature>